<dbReference type="GO" id="GO:0005524">
    <property type="term" value="F:ATP binding"/>
    <property type="evidence" value="ECO:0007669"/>
    <property type="project" value="UniProtKB-KW"/>
</dbReference>
<keyword evidence="2" id="KW-0547">Nucleotide-binding</keyword>
<dbReference type="AlphaFoldDB" id="A0A381T7Y7"/>
<dbReference type="InterPro" id="IPR000212">
    <property type="entry name" value="DNA_helicase_UvrD/REP"/>
</dbReference>
<evidence type="ECO:0000256" key="3">
    <source>
        <dbReference type="ARBA" id="ARBA00022801"/>
    </source>
</evidence>
<comment type="catalytic activity">
    <reaction evidence="8">
        <text>Couples ATP hydrolysis with the unwinding of duplex DNA by translocating in the 3'-5' direction.</text>
        <dbReference type="EC" id="5.6.2.4"/>
    </reaction>
</comment>
<dbReference type="GO" id="GO:0043138">
    <property type="term" value="F:3'-5' DNA helicase activity"/>
    <property type="evidence" value="ECO:0007669"/>
    <property type="project" value="UniProtKB-EC"/>
</dbReference>
<feature type="domain" description="UvrD-like helicase ATP-binding" evidence="11">
    <location>
        <begin position="16"/>
        <end position="330"/>
    </location>
</feature>
<reference evidence="13" key="1">
    <citation type="submission" date="2018-05" db="EMBL/GenBank/DDBJ databases">
        <authorList>
            <person name="Lanie J.A."/>
            <person name="Ng W.-L."/>
            <person name="Kazmierczak K.M."/>
            <person name="Andrzejewski T.M."/>
            <person name="Davidsen T.M."/>
            <person name="Wayne K.J."/>
            <person name="Tettelin H."/>
            <person name="Glass J.I."/>
            <person name="Rusch D."/>
            <person name="Podicherti R."/>
            <person name="Tsui H.-C.T."/>
            <person name="Winkler M.E."/>
        </authorList>
    </citation>
    <scope>NUCLEOTIDE SEQUENCE</scope>
</reference>
<dbReference type="InterPro" id="IPR027417">
    <property type="entry name" value="P-loop_NTPase"/>
</dbReference>
<evidence type="ECO:0000313" key="13">
    <source>
        <dbReference type="EMBL" id="SVA11864.1"/>
    </source>
</evidence>
<keyword evidence="4" id="KW-0347">Helicase</keyword>
<keyword evidence="7" id="KW-0413">Isomerase</keyword>
<evidence type="ECO:0000256" key="2">
    <source>
        <dbReference type="ARBA" id="ARBA00022741"/>
    </source>
</evidence>
<dbReference type="Gene3D" id="1.10.10.160">
    <property type="match status" value="1"/>
</dbReference>
<feature type="non-terminal residue" evidence="13">
    <location>
        <position position="1"/>
    </location>
</feature>
<dbReference type="PANTHER" id="PTHR11070">
    <property type="entry name" value="UVRD / RECB / PCRA DNA HELICASE FAMILY MEMBER"/>
    <property type="match status" value="1"/>
</dbReference>
<keyword evidence="5" id="KW-0067">ATP-binding</keyword>
<evidence type="ECO:0000256" key="1">
    <source>
        <dbReference type="ARBA" id="ARBA00009922"/>
    </source>
</evidence>
<dbReference type="InterPro" id="IPR013986">
    <property type="entry name" value="DExx_box_DNA_helicase_dom_sf"/>
</dbReference>
<dbReference type="Gene3D" id="3.40.50.300">
    <property type="entry name" value="P-loop containing nucleotide triphosphate hydrolases"/>
    <property type="match status" value="2"/>
</dbReference>
<dbReference type="Pfam" id="PF13361">
    <property type="entry name" value="UvrD_C"/>
    <property type="match status" value="1"/>
</dbReference>
<dbReference type="SUPFAM" id="SSF52540">
    <property type="entry name" value="P-loop containing nucleoside triphosphate hydrolases"/>
    <property type="match status" value="1"/>
</dbReference>
<evidence type="ECO:0000256" key="7">
    <source>
        <dbReference type="ARBA" id="ARBA00023235"/>
    </source>
</evidence>
<keyword evidence="6" id="KW-0238">DNA-binding</keyword>
<dbReference type="Pfam" id="PF00580">
    <property type="entry name" value="UvrD-helicase"/>
    <property type="match status" value="1"/>
</dbReference>
<feature type="non-terminal residue" evidence="13">
    <location>
        <position position="593"/>
    </location>
</feature>
<gene>
    <name evidence="13" type="ORF">METZ01_LOCUS64718</name>
</gene>
<evidence type="ECO:0000256" key="8">
    <source>
        <dbReference type="ARBA" id="ARBA00034617"/>
    </source>
</evidence>
<evidence type="ECO:0000256" key="10">
    <source>
        <dbReference type="ARBA" id="ARBA00048988"/>
    </source>
</evidence>
<evidence type="ECO:0000256" key="9">
    <source>
        <dbReference type="ARBA" id="ARBA00034808"/>
    </source>
</evidence>
<dbReference type="PROSITE" id="PS51217">
    <property type="entry name" value="UVRD_HELICASE_CTER"/>
    <property type="match status" value="1"/>
</dbReference>
<dbReference type="PANTHER" id="PTHR11070:SF2">
    <property type="entry name" value="ATP-DEPENDENT DNA HELICASE SRS2"/>
    <property type="match status" value="1"/>
</dbReference>
<dbReference type="Gene3D" id="1.10.486.10">
    <property type="entry name" value="PCRA, domain 4"/>
    <property type="match status" value="1"/>
</dbReference>
<dbReference type="InterPro" id="IPR014017">
    <property type="entry name" value="DNA_helicase_UvrD-like_C"/>
</dbReference>
<dbReference type="EC" id="5.6.2.4" evidence="9"/>
<feature type="domain" description="UvrD-like helicase C-terminal" evidence="12">
    <location>
        <begin position="331"/>
        <end position="587"/>
    </location>
</feature>
<dbReference type="GO" id="GO:0000725">
    <property type="term" value="P:recombinational repair"/>
    <property type="evidence" value="ECO:0007669"/>
    <property type="project" value="TreeGrafter"/>
</dbReference>
<dbReference type="EMBL" id="UINC01004110">
    <property type="protein sequence ID" value="SVA11864.1"/>
    <property type="molecule type" value="Genomic_DNA"/>
</dbReference>
<evidence type="ECO:0000259" key="11">
    <source>
        <dbReference type="PROSITE" id="PS51198"/>
    </source>
</evidence>
<evidence type="ECO:0000259" key="12">
    <source>
        <dbReference type="PROSITE" id="PS51217"/>
    </source>
</evidence>
<comment type="similarity">
    <text evidence="1">Belongs to the helicase family. UvrD subfamily.</text>
</comment>
<sequence length="593" mass="67892">MLISLTFPMPYSSGNFKANPSQNSAITHPPAPLMILAGAGTGKTSTLIHRIRYLCKSDLIKPENTLLLTFTEKATAEAKQIIHAIMGKDSESIFVGTFHSFCHSIMRRFGPEDRMDDVLWEEKDIIYFLINHFNEMDFIQSRVFSTDPVKAITKSFIPFFSRIRDELLTPKELLIKVEKIKESTDWILEEFPGIHDKNADLNDALLQIKDLVQAYDFFQKAKTKNNAMDFGDMILGCYTILKEDEAVLRKVRSEFCHIFIDEYQDNNYALNLIVNLIAEKNPSITVVGDEDQCIYSFRGANYYNIADFRNRYQSHSKYAEIPLEENRRSTQAILDLANASIGNNPDRTAKQLKCLPENTMHGPKPVWIQADRAQSLQEVPMVIHEIINEGRALYGDIAVICRGWANVRAIASAMQKAAIPVDIHIEKFFDVPIVKDVLAWGHLIRHDKQSEIALYRILKQQMGEDWTRTFFRSMEKSSAEEKFQKLESRCDESADLKKLIDSIKDLKQALGQNRKADEMVWAILDMLKDRPLLKDMRNAYGYRERLNLANTGEILNLAEEFVNTNPDGQLSNWLGFMEVMSLTSNQNAAQPQL</sequence>
<evidence type="ECO:0000256" key="5">
    <source>
        <dbReference type="ARBA" id="ARBA00022840"/>
    </source>
</evidence>
<name>A0A381T7Y7_9ZZZZ</name>
<organism evidence="13">
    <name type="scientific">marine metagenome</name>
    <dbReference type="NCBI Taxonomy" id="408172"/>
    <lineage>
        <taxon>unclassified sequences</taxon>
        <taxon>metagenomes</taxon>
        <taxon>ecological metagenomes</taxon>
    </lineage>
</organism>
<protein>
    <recommendedName>
        <fullName evidence="9">DNA 3'-5' helicase</fullName>
        <ecNumber evidence="9">5.6.2.4</ecNumber>
    </recommendedName>
</protein>
<evidence type="ECO:0000256" key="4">
    <source>
        <dbReference type="ARBA" id="ARBA00022806"/>
    </source>
</evidence>
<evidence type="ECO:0000256" key="6">
    <source>
        <dbReference type="ARBA" id="ARBA00023125"/>
    </source>
</evidence>
<dbReference type="GO" id="GO:0016787">
    <property type="term" value="F:hydrolase activity"/>
    <property type="evidence" value="ECO:0007669"/>
    <property type="project" value="UniProtKB-KW"/>
</dbReference>
<comment type="catalytic activity">
    <reaction evidence="10">
        <text>ATP + H2O = ADP + phosphate + H(+)</text>
        <dbReference type="Rhea" id="RHEA:13065"/>
        <dbReference type="ChEBI" id="CHEBI:15377"/>
        <dbReference type="ChEBI" id="CHEBI:15378"/>
        <dbReference type="ChEBI" id="CHEBI:30616"/>
        <dbReference type="ChEBI" id="CHEBI:43474"/>
        <dbReference type="ChEBI" id="CHEBI:456216"/>
        <dbReference type="EC" id="5.6.2.4"/>
    </reaction>
</comment>
<proteinExistence type="inferred from homology"/>
<dbReference type="InterPro" id="IPR014016">
    <property type="entry name" value="UvrD-like_ATP-bd"/>
</dbReference>
<dbReference type="GO" id="GO:0003677">
    <property type="term" value="F:DNA binding"/>
    <property type="evidence" value="ECO:0007669"/>
    <property type="project" value="UniProtKB-KW"/>
</dbReference>
<dbReference type="CDD" id="cd17932">
    <property type="entry name" value="DEXQc_UvrD"/>
    <property type="match status" value="1"/>
</dbReference>
<dbReference type="PROSITE" id="PS51198">
    <property type="entry name" value="UVRD_HELICASE_ATP_BIND"/>
    <property type="match status" value="1"/>
</dbReference>
<accession>A0A381T7Y7</accession>
<keyword evidence="3" id="KW-0378">Hydrolase</keyword>